<gene>
    <name evidence="2" type="ORF">ACFSTE_00285</name>
</gene>
<protein>
    <submittedName>
        <fullName evidence="2">Endonuclease/exonuclease/phosphatase family protein</fullName>
    </submittedName>
</protein>
<name>A0ABW5N393_9FLAO</name>
<comment type="caution">
    <text evidence="2">The sequence shown here is derived from an EMBL/GenBank/DDBJ whole genome shotgun (WGS) entry which is preliminary data.</text>
</comment>
<dbReference type="RefSeq" id="WP_378257845.1">
    <property type="nucleotide sequence ID" value="NZ_JBHSJV010000001.1"/>
</dbReference>
<evidence type="ECO:0000313" key="3">
    <source>
        <dbReference type="Proteomes" id="UP001597459"/>
    </source>
</evidence>
<keyword evidence="2" id="KW-0255">Endonuclease</keyword>
<dbReference type="GO" id="GO:0004519">
    <property type="term" value="F:endonuclease activity"/>
    <property type="evidence" value="ECO:0007669"/>
    <property type="project" value="UniProtKB-KW"/>
</dbReference>
<keyword evidence="3" id="KW-1185">Reference proteome</keyword>
<dbReference type="InterPro" id="IPR005135">
    <property type="entry name" value="Endo/exonuclease/phosphatase"/>
</dbReference>
<dbReference type="Pfam" id="PF19580">
    <property type="entry name" value="Exo_endo_phos_3"/>
    <property type="match status" value="1"/>
</dbReference>
<dbReference type="PANTHER" id="PTHR42834:SF1">
    <property type="entry name" value="ENDONUCLEASE_EXONUCLEASE_PHOSPHATASE FAMILY PROTEIN (AFU_ORTHOLOGUE AFUA_3G09210)"/>
    <property type="match status" value="1"/>
</dbReference>
<sequence length="351" mass="40108">MKKPYVFCSLFIIPYFLLWGQPKKTYHIHTLGFYNLENLFDTINNPNTFDDDRTPDGADHWTKKRYQNKLKNLSKVIADIGIDQAKNTPVLLGVAEVENLSVLEELIAQPALAEKTYRIIHYDSPDKRGIDVGLLYQSHHFKPTHSLSYELLLYEHTDPSKRVYTRDQLVVSGYLDGSLIYLIVNHWPSRRGGKEKSSYKRKQAALLNKRITDSIYGIDPYAKIITMGDFNDDPDDDSIKKVLGAVSSPDKAPPKTFYNPMEQLAAKGIGSLAYRDHWNLFDQILVSPSLSRPSNEGLFLYKAAVFIKPYLSVQEGAYKGYPYRTYSGGVYTGGYSDHYPVYIHLLYPVKE</sequence>
<evidence type="ECO:0000259" key="1">
    <source>
        <dbReference type="Pfam" id="PF19580"/>
    </source>
</evidence>
<accession>A0ABW5N393</accession>
<dbReference type="SUPFAM" id="SSF56219">
    <property type="entry name" value="DNase I-like"/>
    <property type="match status" value="1"/>
</dbReference>
<feature type="domain" description="Endonuclease/exonuclease/phosphatase" evidence="1">
    <location>
        <begin position="31"/>
        <end position="345"/>
    </location>
</feature>
<dbReference type="PANTHER" id="PTHR42834">
    <property type="entry name" value="ENDONUCLEASE/EXONUCLEASE/PHOSPHATASE FAMILY PROTEIN (AFU_ORTHOLOGUE AFUA_3G09210)"/>
    <property type="match status" value="1"/>
</dbReference>
<proteinExistence type="predicted"/>
<evidence type="ECO:0000313" key="2">
    <source>
        <dbReference type="EMBL" id="MFD2589246.1"/>
    </source>
</evidence>
<reference evidence="3" key="1">
    <citation type="journal article" date="2019" name="Int. J. Syst. Evol. Microbiol.">
        <title>The Global Catalogue of Microorganisms (GCM) 10K type strain sequencing project: providing services to taxonomists for standard genome sequencing and annotation.</title>
        <authorList>
            <consortium name="The Broad Institute Genomics Platform"/>
            <consortium name="The Broad Institute Genome Sequencing Center for Infectious Disease"/>
            <person name="Wu L."/>
            <person name="Ma J."/>
        </authorList>
    </citation>
    <scope>NUCLEOTIDE SEQUENCE [LARGE SCALE GENOMIC DNA]</scope>
    <source>
        <strain evidence="3">KCTC 42423</strain>
    </source>
</reference>
<keyword evidence="2" id="KW-0540">Nuclease</keyword>
<keyword evidence="2" id="KW-0378">Hydrolase</keyword>
<organism evidence="2 3">
    <name type="scientific">Aquimarina hainanensis</name>
    <dbReference type="NCBI Taxonomy" id="1578017"/>
    <lineage>
        <taxon>Bacteria</taxon>
        <taxon>Pseudomonadati</taxon>
        <taxon>Bacteroidota</taxon>
        <taxon>Flavobacteriia</taxon>
        <taxon>Flavobacteriales</taxon>
        <taxon>Flavobacteriaceae</taxon>
        <taxon>Aquimarina</taxon>
    </lineage>
</organism>
<dbReference type="EMBL" id="JBHULX010000001">
    <property type="protein sequence ID" value="MFD2589246.1"/>
    <property type="molecule type" value="Genomic_DNA"/>
</dbReference>
<dbReference type="Proteomes" id="UP001597459">
    <property type="component" value="Unassembled WGS sequence"/>
</dbReference>
<dbReference type="Gene3D" id="3.60.10.10">
    <property type="entry name" value="Endonuclease/exonuclease/phosphatase"/>
    <property type="match status" value="1"/>
</dbReference>
<dbReference type="InterPro" id="IPR036691">
    <property type="entry name" value="Endo/exonu/phosph_ase_sf"/>
</dbReference>